<dbReference type="PANTHER" id="PTHR34067:SF20">
    <property type="entry name" value="OS08G0206700 PROTEIN"/>
    <property type="match status" value="1"/>
</dbReference>
<dbReference type="PROSITE" id="PS50982">
    <property type="entry name" value="MBD"/>
    <property type="match status" value="5"/>
</dbReference>
<feature type="region of interest" description="Disordered" evidence="6">
    <location>
        <begin position="988"/>
        <end position="1023"/>
    </location>
</feature>
<feature type="compositionally biased region" description="Polar residues" evidence="6">
    <location>
        <begin position="257"/>
        <end position="269"/>
    </location>
</feature>
<feature type="domain" description="MBD" evidence="7">
    <location>
        <begin position="571"/>
        <end position="648"/>
    </location>
</feature>
<keyword evidence="9" id="KW-1185">Reference proteome</keyword>
<evidence type="ECO:0000256" key="2">
    <source>
        <dbReference type="ARBA" id="ARBA00023015"/>
    </source>
</evidence>
<keyword evidence="2" id="KW-0805">Transcription regulation</keyword>
<feature type="compositionally biased region" description="Polar residues" evidence="6">
    <location>
        <begin position="400"/>
        <end position="413"/>
    </location>
</feature>
<dbReference type="SUPFAM" id="SSF54171">
    <property type="entry name" value="DNA-binding domain"/>
    <property type="match status" value="5"/>
</dbReference>
<dbReference type="GO" id="GO:0003677">
    <property type="term" value="F:DNA binding"/>
    <property type="evidence" value="ECO:0007669"/>
    <property type="project" value="UniProtKB-KW"/>
</dbReference>
<dbReference type="Gene3D" id="3.30.890.10">
    <property type="entry name" value="Methyl-cpg-binding Protein 2, Chain A"/>
    <property type="match status" value="5"/>
</dbReference>
<sequence length="1144" mass="126779">MVASNSPDWLPAGWTEHVKVNNGRKVKCYIDPLSGRKFYSKPQVSEYLRTVKDNSSTPQKKKMGIVSVSNPNMGEIIGGETSLKQEGSRNVKTPKRTSCASKRKQMGFSKQSVEKVAIEMVTPDGLPPEWIKETYYTDPASGYVFYSQQDALCYLETGDFSKCTIKPRKRNGPGFLNEESYVTPNVGELTKGETSHKQDVKTLRLTRHASKQKQIGSSKKSVEKPNVGELTRGETSRNQDGPQNFRTPVCTRRTSKQKQIGSNKQSVEQPNMDGSIGGKTSLKLDQPENGISQKPTSSASKRKQTGSSKEPVEEMVIVRVTPEGLPPGWIKEIRIQKKANGTRKYSYYTDPVSGYVFWSQKDALRFVETGDVSVCAIKPKKRDQLHFLNASPNLGELTGGKTSLKQEGSQNVKTSKRKSCVSKHKQMGSAKGSIGKVEIERATPDGLPPGWIKEIKIQKKAKGTRKYAFYIDPVSGYVFWSQKDAFRYLETGDVSSCTIKPKKRDGHGFLNEGTFLSPNMGALTGGTTSLKQEESQDEKQVESQNVITQKPTRSASKWKQLGYIKQSADKVVIERVTPDGLPPGWIKEIKIQKKANGTRKDTYYTDPVSGYVFFSQIDALRYSETGDLCKCSTKPKKRDELKFFNEVASPNMGELTEGKTSLELEGSQNVITPKNTSSASNSKEKPLGITKQSVEKVVVERVTPVGLPPGWIKEIRIQMKENGTRKDPYYTDPVSGYVFGSQKDALRYLETGDIRSCSIKPRKREKFRFLNEQSSLPAGAITQKLGDETTSEPFTGTQNNVAGILGTPEAVGPQKRRWTTESSADEIEESADTEEGYDPSYIPRSGTKISTRKRSKRESAENATASSPSTPILWEKSPAENGKGKKSYRKTQSDPSKSNNEKALDLPMRSSKRLLEFESMTVGLDSEMVADSGLSELAAARKTDESEFYPSVGPLFNVAHSIPRLFQTASEAEMADNALIGTEARSNVPHHTVPEHQLLRRETEKNDEETQDQKNPFGDSWSDPRLEFAFKALSGAIPVEDNPPIPSNFQQQPDSSRAQSGSCLSLLNFDIPNFYQNTNFQSNNLCDLNAAPGNPLSDSAPRLLMDPTFIPPPPGFVGLPSYRAAAPQQPIVERDEEHRPKADS</sequence>
<evidence type="ECO:0000313" key="9">
    <source>
        <dbReference type="Proteomes" id="UP000241394"/>
    </source>
</evidence>
<feature type="domain" description="MBD" evidence="7">
    <location>
        <begin position="437"/>
        <end position="504"/>
    </location>
</feature>
<organism evidence="8 9">
    <name type="scientific">Actinidia chinensis var. chinensis</name>
    <name type="common">Chinese soft-hair kiwi</name>
    <dbReference type="NCBI Taxonomy" id="1590841"/>
    <lineage>
        <taxon>Eukaryota</taxon>
        <taxon>Viridiplantae</taxon>
        <taxon>Streptophyta</taxon>
        <taxon>Embryophyta</taxon>
        <taxon>Tracheophyta</taxon>
        <taxon>Spermatophyta</taxon>
        <taxon>Magnoliopsida</taxon>
        <taxon>eudicotyledons</taxon>
        <taxon>Gunneridae</taxon>
        <taxon>Pentapetalae</taxon>
        <taxon>asterids</taxon>
        <taxon>Ericales</taxon>
        <taxon>Actinidiaceae</taxon>
        <taxon>Actinidia</taxon>
    </lineage>
</organism>
<keyword evidence="5" id="KW-0539">Nucleus</keyword>
<keyword evidence="3" id="KW-0238">DNA-binding</keyword>
<dbReference type="Gramene" id="PSS04148">
    <property type="protein sequence ID" value="PSS04148"/>
    <property type="gene ID" value="CEY00_Acc19988"/>
</dbReference>
<name>A0A2R6Q8G4_ACTCC</name>
<feature type="compositionally biased region" description="Polar residues" evidence="6">
    <location>
        <begin position="289"/>
        <end position="299"/>
    </location>
</feature>
<dbReference type="InterPro" id="IPR038945">
    <property type="entry name" value="MBD13-like"/>
</dbReference>
<feature type="domain" description="MBD" evidence="7">
    <location>
        <begin position="1"/>
        <end position="73"/>
    </location>
</feature>
<feature type="compositionally biased region" description="Basic and acidic residues" evidence="6">
    <location>
        <begin position="992"/>
        <end position="1004"/>
    </location>
</feature>
<feature type="region of interest" description="Disordered" evidence="6">
    <location>
        <begin position="1037"/>
        <end position="1060"/>
    </location>
</feature>
<evidence type="ECO:0000259" key="7">
    <source>
        <dbReference type="PROSITE" id="PS50982"/>
    </source>
</evidence>
<dbReference type="InParanoid" id="A0A2R6Q8G4"/>
<reference evidence="9" key="2">
    <citation type="journal article" date="2018" name="BMC Genomics">
        <title>A manually annotated Actinidia chinensis var. chinensis (kiwifruit) genome highlights the challenges associated with draft genomes and gene prediction in plants.</title>
        <authorList>
            <person name="Pilkington S.M."/>
            <person name="Crowhurst R."/>
            <person name="Hilario E."/>
            <person name="Nardozza S."/>
            <person name="Fraser L."/>
            <person name="Peng Y."/>
            <person name="Gunaseelan K."/>
            <person name="Simpson R."/>
            <person name="Tahir J."/>
            <person name="Deroles S.C."/>
            <person name="Templeton K."/>
            <person name="Luo Z."/>
            <person name="Davy M."/>
            <person name="Cheng C."/>
            <person name="McNeilage M."/>
            <person name="Scaglione D."/>
            <person name="Liu Y."/>
            <person name="Zhang Q."/>
            <person name="Datson P."/>
            <person name="De Silva N."/>
            <person name="Gardiner S.E."/>
            <person name="Bassett H."/>
            <person name="Chagne D."/>
            <person name="McCallum J."/>
            <person name="Dzierzon H."/>
            <person name="Deng C."/>
            <person name="Wang Y.Y."/>
            <person name="Barron L."/>
            <person name="Manako K."/>
            <person name="Bowen J."/>
            <person name="Foster T.M."/>
            <person name="Erridge Z.A."/>
            <person name="Tiffin H."/>
            <person name="Waite C.N."/>
            <person name="Davies K.M."/>
            <person name="Grierson E.P."/>
            <person name="Laing W.A."/>
            <person name="Kirk R."/>
            <person name="Chen X."/>
            <person name="Wood M."/>
            <person name="Montefiori M."/>
            <person name="Brummell D.A."/>
            <person name="Schwinn K.E."/>
            <person name="Catanach A."/>
            <person name="Fullerton C."/>
            <person name="Li D."/>
            <person name="Meiyalaghan S."/>
            <person name="Nieuwenhuizen N."/>
            <person name="Read N."/>
            <person name="Prakash R."/>
            <person name="Hunter D."/>
            <person name="Zhang H."/>
            <person name="McKenzie M."/>
            <person name="Knabel M."/>
            <person name="Harris A."/>
            <person name="Allan A.C."/>
            <person name="Gleave A."/>
            <person name="Chen A."/>
            <person name="Janssen B.J."/>
            <person name="Plunkett B."/>
            <person name="Ampomah-Dwamena C."/>
            <person name="Voogd C."/>
            <person name="Leif D."/>
            <person name="Lafferty D."/>
            <person name="Souleyre E.J.F."/>
            <person name="Varkonyi-Gasic E."/>
            <person name="Gambi F."/>
            <person name="Hanley J."/>
            <person name="Yao J.L."/>
            <person name="Cheung J."/>
            <person name="David K.M."/>
            <person name="Warren B."/>
            <person name="Marsh K."/>
            <person name="Snowden K.C."/>
            <person name="Lin-Wang K."/>
            <person name="Brian L."/>
            <person name="Martinez-Sanchez M."/>
            <person name="Wang M."/>
            <person name="Ileperuma N."/>
            <person name="Macnee N."/>
            <person name="Campin R."/>
            <person name="McAtee P."/>
            <person name="Drummond R.S.M."/>
            <person name="Espley R.V."/>
            <person name="Ireland H.S."/>
            <person name="Wu R."/>
            <person name="Atkinson R.G."/>
            <person name="Karunairetnam S."/>
            <person name="Bulley S."/>
            <person name="Chunkath S."/>
            <person name="Hanley Z."/>
            <person name="Storey R."/>
            <person name="Thrimawithana A.H."/>
            <person name="Thomson S."/>
            <person name="David C."/>
            <person name="Testolin R."/>
            <person name="Huang H."/>
            <person name="Hellens R.P."/>
            <person name="Schaffer R.J."/>
        </authorList>
    </citation>
    <scope>NUCLEOTIDE SEQUENCE [LARGE SCALE GENOMIC DNA]</scope>
    <source>
        <strain evidence="9">cv. Red5</strain>
    </source>
</reference>
<feature type="region of interest" description="Disordered" evidence="6">
    <location>
        <begin position="187"/>
        <end position="312"/>
    </location>
</feature>
<dbReference type="OrthoDB" id="10072024at2759"/>
<evidence type="ECO:0000256" key="6">
    <source>
        <dbReference type="SAM" id="MobiDB-lite"/>
    </source>
</evidence>
<comment type="subcellular location">
    <subcellularLocation>
        <location evidence="1">Nucleus</location>
    </subcellularLocation>
</comment>
<accession>A0A2R6Q8G4</accession>
<dbReference type="InterPro" id="IPR016177">
    <property type="entry name" value="DNA-bd_dom_sf"/>
</dbReference>
<dbReference type="PANTHER" id="PTHR34067">
    <property type="entry name" value="OS04G0193200 PROTEIN"/>
    <property type="match status" value="1"/>
</dbReference>
<feature type="domain" description="MBD" evidence="7">
    <location>
        <begin position="315"/>
        <end position="392"/>
    </location>
</feature>
<dbReference type="AlphaFoldDB" id="A0A2R6Q8G4"/>
<evidence type="ECO:0000256" key="4">
    <source>
        <dbReference type="ARBA" id="ARBA00023163"/>
    </source>
</evidence>
<feature type="compositionally biased region" description="Basic and acidic residues" evidence="6">
    <location>
        <begin position="190"/>
        <end position="202"/>
    </location>
</feature>
<feature type="compositionally biased region" description="Basic and acidic residues" evidence="6">
    <location>
        <begin position="1132"/>
        <end position="1144"/>
    </location>
</feature>
<proteinExistence type="predicted"/>
<feature type="compositionally biased region" description="Polar residues" evidence="6">
    <location>
        <begin position="791"/>
        <end position="801"/>
    </location>
</feature>
<evidence type="ECO:0000256" key="5">
    <source>
        <dbReference type="ARBA" id="ARBA00023242"/>
    </source>
</evidence>
<feature type="compositionally biased region" description="Acidic residues" evidence="6">
    <location>
        <begin position="823"/>
        <end position="837"/>
    </location>
</feature>
<dbReference type="Proteomes" id="UP000241394">
    <property type="component" value="Chromosome LG18"/>
</dbReference>
<keyword evidence="4" id="KW-0804">Transcription</keyword>
<evidence type="ECO:0000256" key="3">
    <source>
        <dbReference type="ARBA" id="ARBA00023125"/>
    </source>
</evidence>
<feature type="region of interest" description="Disordered" evidence="6">
    <location>
        <begin position="398"/>
        <end position="417"/>
    </location>
</feature>
<gene>
    <name evidence="8" type="ORF">CEY00_Acc19988</name>
</gene>
<feature type="region of interest" description="Disordered" evidence="6">
    <location>
        <begin position="784"/>
        <end position="906"/>
    </location>
</feature>
<comment type="caution">
    <text evidence="8">The sequence shown here is derived from an EMBL/GenBank/DDBJ whole genome shotgun (WGS) entry which is preliminary data.</text>
</comment>
<dbReference type="InterPro" id="IPR001739">
    <property type="entry name" value="Methyl_CpG_DNA-bd"/>
</dbReference>
<feature type="compositionally biased region" description="Polar residues" evidence="6">
    <location>
        <begin position="1047"/>
        <end position="1060"/>
    </location>
</feature>
<protein>
    <submittedName>
        <fullName evidence="8">Methyl-CpG-binding domain-containing protein</fullName>
    </submittedName>
</protein>
<dbReference type="GO" id="GO:0005634">
    <property type="term" value="C:nucleus"/>
    <property type="evidence" value="ECO:0007669"/>
    <property type="project" value="UniProtKB-SubCell"/>
</dbReference>
<dbReference type="OMA" id="PKNWLME"/>
<feature type="domain" description="MBD" evidence="7">
    <location>
        <begin position="697"/>
        <end position="774"/>
    </location>
</feature>
<dbReference type="EMBL" id="NKQK01000018">
    <property type="protein sequence ID" value="PSS04148.1"/>
    <property type="molecule type" value="Genomic_DNA"/>
</dbReference>
<evidence type="ECO:0000313" key="8">
    <source>
        <dbReference type="EMBL" id="PSS04148.1"/>
    </source>
</evidence>
<feature type="region of interest" description="Disordered" evidence="6">
    <location>
        <begin position="1119"/>
        <end position="1144"/>
    </location>
</feature>
<dbReference type="STRING" id="1590841.A0A2R6Q8G4"/>
<reference evidence="8 9" key="1">
    <citation type="submission" date="2017-07" db="EMBL/GenBank/DDBJ databases">
        <title>An improved, manually edited Actinidia chinensis var. chinensis (kiwifruit) genome highlights the challenges associated with draft genomes and gene prediction in plants.</title>
        <authorList>
            <person name="Pilkington S."/>
            <person name="Crowhurst R."/>
            <person name="Hilario E."/>
            <person name="Nardozza S."/>
            <person name="Fraser L."/>
            <person name="Peng Y."/>
            <person name="Gunaseelan K."/>
            <person name="Simpson R."/>
            <person name="Tahir J."/>
            <person name="Deroles S."/>
            <person name="Templeton K."/>
            <person name="Luo Z."/>
            <person name="Davy M."/>
            <person name="Cheng C."/>
            <person name="Mcneilage M."/>
            <person name="Scaglione D."/>
            <person name="Liu Y."/>
            <person name="Zhang Q."/>
            <person name="Datson P."/>
            <person name="De Silva N."/>
            <person name="Gardiner S."/>
            <person name="Bassett H."/>
            <person name="Chagne D."/>
            <person name="Mccallum J."/>
            <person name="Dzierzon H."/>
            <person name="Deng C."/>
            <person name="Wang Y.-Y."/>
            <person name="Barron N."/>
            <person name="Manako K."/>
            <person name="Bowen J."/>
            <person name="Foster T."/>
            <person name="Erridge Z."/>
            <person name="Tiffin H."/>
            <person name="Waite C."/>
            <person name="Davies K."/>
            <person name="Grierson E."/>
            <person name="Laing W."/>
            <person name="Kirk R."/>
            <person name="Chen X."/>
            <person name="Wood M."/>
            <person name="Montefiori M."/>
            <person name="Brummell D."/>
            <person name="Schwinn K."/>
            <person name="Catanach A."/>
            <person name="Fullerton C."/>
            <person name="Li D."/>
            <person name="Meiyalaghan S."/>
            <person name="Nieuwenhuizen N."/>
            <person name="Read N."/>
            <person name="Prakash R."/>
            <person name="Hunter D."/>
            <person name="Zhang H."/>
            <person name="Mckenzie M."/>
            <person name="Knabel M."/>
            <person name="Harris A."/>
            <person name="Allan A."/>
            <person name="Chen A."/>
            <person name="Janssen B."/>
            <person name="Plunkett B."/>
            <person name="Dwamena C."/>
            <person name="Voogd C."/>
            <person name="Leif D."/>
            <person name="Lafferty D."/>
            <person name="Souleyre E."/>
            <person name="Varkonyi-Gasic E."/>
            <person name="Gambi F."/>
            <person name="Hanley J."/>
            <person name="Yao J.-L."/>
            <person name="Cheung J."/>
            <person name="David K."/>
            <person name="Warren B."/>
            <person name="Marsh K."/>
            <person name="Snowden K."/>
            <person name="Lin-Wang K."/>
            <person name="Brian L."/>
            <person name="Martinez-Sanchez M."/>
            <person name="Wang M."/>
            <person name="Ileperuma N."/>
            <person name="Macnee N."/>
            <person name="Campin R."/>
            <person name="Mcatee P."/>
            <person name="Drummond R."/>
            <person name="Espley R."/>
            <person name="Ireland H."/>
            <person name="Wu R."/>
            <person name="Atkinson R."/>
            <person name="Karunairetnam S."/>
            <person name="Bulley S."/>
            <person name="Chunkath S."/>
            <person name="Hanley Z."/>
            <person name="Storey R."/>
            <person name="Thrimawithana A."/>
            <person name="Thomson S."/>
            <person name="David C."/>
            <person name="Testolin R."/>
        </authorList>
    </citation>
    <scope>NUCLEOTIDE SEQUENCE [LARGE SCALE GENOMIC DNA]</scope>
    <source>
        <strain evidence="9">cv. Red5</strain>
        <tissue evidence="8">Young leaf</tissue>
    </source>
</reference>
<feature type="compositionally biased region" description="Polar residues" evidence="6">
    <location>
        <begin position="861"/>
        <end position="870"/>
    </location>
</feature>
<evidence type="ECO:0000256" key="1">
    <source>
        <dbReference type="ARBA" id="ARBA00004123"/>
    </source>
</evidence>